<dbReference type="SUPFAM" id="SSF52058">
    <property type="entry name" value="L domain-like"/>
    <property type="match status" value="2"/>
</dbReference>
<feature type="domain" description="Ras-associating" evidence="15">
    <location>
        <begin position="392"/>
        <end position="482"/>
    </location>
</feature>
<dbReference type="SMART" id="SM00044">
    <property type="entry name" value="CYCc"/>
    <property type="match status" value="1"/>
</dbReference>
<keyword evidence="10" id="KW-0456">Lyase</keyword>
<evidence type="ECO:0000256" key="2">
    <source>
        <dbReference type="ARBA" id="ARBA00005381"/>
    </source>
</evidence>
<feature type="compositionally biased region" description="Low complexity" evidence="13">
    <location>
        <begin position="156"/>
        <end position="182"/>
    </location>
</feature>
<evidence type="ECO:0000313" key="18">
    <source>
        <dbReference type="Proteomes" id="UP000449547"/>
    </source>
</evidence>
<feature type="domain" description="PPM-type phosphatase" evidence="16">
    <location>
        <begin position="1093"/>
        <end position="1364"/>
    </location>
</feature>
<dbReference type="VEuPathDB" id="FungiDB:DIURU_005093"/>
<evidence type="ECO:0000259" key="16">
    <source>
        <dbReference type="PROSITE" id="PS51746"/>
    </source>
</evidence>
<dbReference type="OMA" id="QQVGYEE"/>
<keyword evidence="9" id="KW-0115">cAMP biosynthesis</keyword>
<dbReference type="CDD" id="cd07302">
    <property type="entry name" value="CHD"/>
    <property type="match status" value="1"/>
</dbReference>
<keyword evidence="8" id="KW-0460">Magnesium</keyword>
<keyword evidence="6" id="KW-0479">Metal-binding</keyword>
<dbReference type="SMART" id="SM00364">
    <property type="entry name" value="LRR_BAC"/>
    <property type="match status" value="10"/>
</dbReference>
<dbReference type="InterPro" id="IPR048580">
    <property type="entry name" value="CYAA_C"/>
</dbReference>
<feature type="compositionally biased region" description="Gly residues" evidence="13">
    <location>
        <begin position="265"/>
        <end position="284"/>
    </location>
</feature>
<feature type="compositionally biased region" description="Basic and acidic residues" evidence="13">
    <location>
        <begin position="1"/>
        <end position="10"/>
    </location>
</feature>
<evidence type="ECO:0000256" key="9">
    <source>
        <dbReference type="ARBA" id="ARBA00022998"/>
    </source>
</evidence>
<evidence type="ECO:0000256" key="8">
    <source>
        <dbReference type="ARBA" id="ARBA00022842"/>
    </source>
</evidence>
<gene>
    <name evidence="17" type="ORF">DIURU_005093</name>
</gene>
<keyword evidence="7" id="KW-0677">Repeat</keyword>
<dbReference type="InterPro" id="IPR001932">
    <property type="entry name" value="PPM-type_phosphatase-like_dom"/>
</dbReference>
<dbReference type="Gene3D" id="3.60.40.10">
    <property type="entry name" value="PPM-type phosphatase domain"/>
    <property type="match status" value="1"/>
</dbReference>
<dbReference type="Pfam" id="PF00481">
    <property type="entry name" value="PP2C"/>
    <property type="match status" value="1"/>
</dbReference>
<dbReference type="FunFam" id="3.80.10.10:FF:000220">
    <property type="entry name" value="Adenylate cyclase AcyA"/>
    <property type="match status" value="1"/>
</dbReference>
<feature type="compositionally biased region" description="Polar residues" evidence="13">
    <location>
        <begin position="75"/>
        <end position="88"/>
    </location>
</feature>
<dbReference type="Proteomes" id="UP000449547">
    <property type="component" value="Unassembled WGS sequence"/>
</dbReference>
<evidence type="ECO:0000256" key="13">
    <source>
        <dbReference type="SAM" id="MobiDB-lite"/>
    </source>
</evidence>
<comment type="catalytic activity">
    <reaction evidence="1">
        <text>ATP = 3',5'-cyclic AMP + diphosphate</text>
        <dbReference type="Rhea" id="RHEA:15389"/>
        <dbReference type="ChEBI" id="CHEBI:30616"/>
        <dbReference type="ChEBI" id="CHEBI:33019"/>
        <dbReference type="ChEBI" id="CHEBI:58165"/>
        <dbReference type="EC" id="4.6.1.1"/>
    </reaction>
</comment>
<dbReference type="InterPro" id="IPR032675">
    <property type="entry name" value="LRR_dom_sf"/>
</dbReference>
<name>A0A642UEN6_DIURU</name>
<dbReference type="EC" id="4.6.1.1" evidence="3"/>
<accession>A0A642UEN6</accession>
<evidence type="ECO:0000256" key="3">
    <source>
        <dbReference type="ARBA" id="ARBA00012201"/>
    </source>
</evidence>
<dbReference type="InterPro" id="IPR029787">
    <property type="entry name" value="Nucleotide_cyclase"/>
</dbReference>
<dbReference type="RefSeq" id="XP_034010090.1">
    <property type="nucleotide sequence ID" value="XM_034158037.1"/>
</dbReference>
<dbReference type="InterPro" id="IPR036457">
    <property type="entry name" value="PPM-type-like_dom_sf"/>
</dbReference>
<dbReference type="PANTHER" id="PTHR48051:SF1">
    <property type="entry name" value="RAS SUPPRESSOR PROTEIN 1"/>
    <property type="match status" value="1"/>
</dbReference>
<evidence type="ECO:0000259" key="15">
    <source>
        <dbReference type="PROSITE" id="PS50200"/>
    </source>
</evidence>
<feature type="region of interest" description="Disordered" evidence="13">
    <location>
        <begin position="135"/>
        <end position="221"/>
    </location>
</feature>
<dbReference type="PROSITE" id="PS51746">
    <property type="entry name" value="PPM_2"/>
    <property type="match status" value="1"/>
</dbReference>
<dbReference type="GeneID" id="54783744"/>
<dbReference type="SUPFAM" id="SSF81606">
    <property type="entry name" value="PP2C-like"/>
    <property type="match status" value="1"/>
</dbReference>
<dbReference type="EMBL" id="SWFT01000153">
    <property type="protein sequence ID" value="KAA8897662.1"/>
    <property type="molecule type" value="Genomic_DNA"/>
</dbReference>
<feature type="region of interest" description="Disordered" evidence="13">
    <location>
        <begin position="244"/>
        <end position="373"/>
    </location>
</feature>
<dbReference type="PROSITE" id="PS50200">
    <property type="entry name" value="RA"/>
    <property type="match status" value="1"/>
</dbReference>
<evidence type="ECO:0000256" key="5">
    <source>
        <dbReference type="ARBA" id="ARBA00022614"/>
    </source>
</evidence>
<evidence type="ECO:0000256" key="1">
    <source>
        <dbReference type="ARBA" id="ARBA00001593"/>
    </source>
</evidence>
<feature type="compositionally biased region" description="Low complexity" evidence="13">
    <location>
        <begin position="254"/>
        <end position="264"/>
    </location>
</feature>
<dbReference type="SMART" id="SM00369">
    <property type="entry name" value="LRR_TYP"/>
    <property type="match status" value="12"/>
</dbReference>
<dbReference type="GO" id="GO:0005737">
    <property type="term" value="C:cytoplasm"/>
    <property type="evidence" value="ECO:0007669"/>
    <property type="project" value="TreeGrafter"/>
</dbReference>
<feature type="domain" description="Guanylate cyclase" evidence="14">
    <location>
        <begin position="1413"/>
        <end position="1550"/>
    </location>
</feature>
<dbReference type="PROSITE" id="PS50125">
    <property type="entry name" value="GUANYLATE_CYCLASE_2"/>
    <property type="match status" value="1"/>
</dbReference>
<dbReference type="InterPro" id="IPR055071">
    <property type="entry name" value="RA_PHLPP-like"/>
</dbReference>
<dbReference type="InterPro" id="IPR001611">
    <property type="entry name" value="Leu-rich_rpt"/>
</dbReference>
<evidence type="ECO:0000256" key="4">
    <source>
        <dbReference type="ARBA" id="ARBA00021420"/>
    </source>
</evidence>
<dbReference type="GO" id="GO:0046872">
    <property type="term" value="F:metal ion binding"/>
    <property type="evidence" value="ECO:0007669"/>
    <property type="project" value="UniProtKB-KW"/>
</dbReference>
<dbReference type="InterPro" id="IPR050216">
    <property type="entry name" value="LRR_domain-containing"/>
</dbReference>
<evidence type="ECO:0000256" key="6">
    <source>
        <dbReference type="ARBA" id="ARBA00022723"/>
    </source>
</evidence>
<dbReference type="PROSITE" id="PS51450">
    <property type="entry name" value="LRR"/>
    <property type="match status" value="2"/>
</dbReference>
<dbReference type="OrthoDB" id="2021138at2759"/>
<dbReference type="CDD" id="cd00143">
    <property type="entry name" value="PP2Cc"/>
    <property type="match status" value="1"/>
</dbReference>
<sequence>MSFLRRDKSRSNLRLVHGQGDARAPAPGHHDDPSQVSPTANGFPPGFNAQYPDAPAPPLVDGHGAPLAPVLDNYSPRSSISAPDSNSPGVKDNYKGFHANKRPQGQQNVPPLSRPIKPRFKKKSTSLLGKWIYSSRKDSSDSGDDVGGAGGGASGSGKPRSSSTASVASAHSAQSAASSQQSTGLSHAKLRIPSMSSMFHSGSESKSAPMAPAASAASTASASSALARFDLNLDEMSGIVDDAAAAMPQAPRKSVGSAAHSRGSVGSGGSRGGSAGSALGGSGPRGSVASLPQITPPAPGSVSSAPPETTKRTSTASASDAKGAASRRQGSEAAWTAPESWDVKATPEPCPDDGEVAPEPVTESAPAPSFSQQKKYPPIWGIRSASVVEGGPNNIIRVFREDNTFTTILCPLETTTTELLAIIRRKFFLESVANFQVSAHVGNHFKVMDPFEKPLKVQRGLLMLSGYTDAENLKILGREDLSFLVKFVVESIALRNLTHDEEVVLSKDYVDVNLSGLSLKNIPIIFHQHTYEIEKLNVSNNPGIHIPLDFIQSCNNLTAINSARNGLSRFPHNLLEAHHLTRLDLESNFLDELPREFGRLKLLTHLKVNSNQLVSLPPSFGELQRLVQLNLSSNYFCEYPEVVNTLGSLVDLDLSYNDLGVIPTSIAGLARLQKFNLCTNKLQGALPPAMEGLISLKRLDIRYNSITNVDVLGKLPALEVAYASKNAINSFSDQMEQLRLLHFDRNPITTLQFVHTLSYLTILDLSKAKLTMVPPEFVSRIPHVEKVVLDKNHLVTLPDEIGHLHRLTSLSVHSNNLRSLPASIGDLQQLQVLDVHANNLQSLPETLWHLGSLQVLNCASNILAGFPKPPLAVAKRVSAGWDGSSASSASPQSLADSLSSLTMVDNRLGDECWESVSFLVHLKYLNLSYNELSEIPEGALTRLSHLHELLVSGNQLTTLPADDLESLSSLRLLHLNNNKLVALPAEIATLKQLQHLDVGSNQLKYNIANWPYDWNWQFNPNLRSLNFSGNKRFEIKQTYVKNPDTGEYLDSLLALPKLRVLGLVDVTITTSQVPDQSVETRVRSQSSEVASIGYGVSDFMGTRDHVSMGDLFVQKFRGNDSEVLFCSLDGKFGAVHKGHRILYLVKTMFVPAFTAELERLAGHESPVDALRRAFLAMNKEINGTLAAKRAGQPGSPELADLSVDEDSGAGVSLTVIYLVGKQLYSANVGDYEALLSRANGDHVFLTTKHDPTTRDEFERIRASGGYVSGSGLLNGQLSVSRGVGFLNYVPHTHAGPSITELTLSSGDDTIVLGTKGLWDHVPYELAVDIIRQEKSDPMLAAQRLRDYAIAYGAVDKVSVTVVQLGDAKSKSRSHYTRSPVENELVRRRKDRITGDSTLRRLDDEIDPPVGELALVFTDIKSSTWLWDTYPAPMRSAIKTHNTIMRRQLRIVGGYEVKTEGDAFMVSFPTPSSALLWCFNVQQALLSADWPSEILDTDQCCEVTDSEGNVLFRGLSVRMGIHWGSPVCEPDVITGRMDYFGPMVNRASRISAIADGGQISVSEDFVEEMDTLTRLHSEIQEGKTAVDQAFGDPHLADTIDHELAQLDSIGIKYYGLGERKLKGLETPENINLAYANNLKLRFDIFQKRLSQDGAPMGSRAVGAIPVESIYSLRTLSLRLENVCACADGGKSVSEQFKNSSQLIQHQMSDSFKEAELVELFNHLVLRVENCVATLQLRQSLLEAQGKSGYIDFSASATPMSDVLSSLSNLVDEFRQLKSASQ</sequence>
<evidence type="ECO:0000313" key="17">
    <source>
        <dbReference type="EMBL" id="KAA8897662.1"/>
    </source>
</evidence>
<evidence type="ECO:0000256" key="12">
    <source>
        <dbReference type="ARBA" id="ARBA00032637"/>
    </source>
</evidence>
<evidence type="ECO:0000259" key="14">
    <source>
        <dbReference type="PROSITE" id="PS50125"/>
    </source>
</evidence>
<feature type="region of interest" description="Disordered" evidence="13">
    <location>
        <begin position="1"/>
        <end position="123"/>
    </location>
</feature>
<dbReference type="GO" id="GO:0004016">
    <property type="term" value="F:adenylate cyclase activity"/>
    <property type="evidence" value="ECO:0007669"/>
    <property type="project" value="UniProtKB-EC"/>
</dbReference>
<dbReference type="SUPFAM" id="SSF55073">
    <property type="entry name" value="Nucleotide cyclase"/>
    <property type="match status" value="1"/>
</dbReference>
<comment type="similarity">
    <text evidence="2">Belongs to the adenylyl cyclase class-3 family.</text>
</comment>
<dbReference type="Gene3D" id="3.80.10.10">
    <property type="entry name" value="Ribonuclease Inhibitor"/>
    <property type="match status" value="3"/>
</dbReference>
<dbReference type="InterPro" id="IPR000159">
    <property type="entry name" value="RA_dom"/>
</dbReference>
<dbReference type="Pfam" id="PF00211">
    <property type="entry name" value="Guanylate_cyc"/>
    <property type="match status" value="1"/>
</dbReference>
<dbReference type="GO" id="GO:0035556">
    <property type="term" value="P:intracellular signal transduction"/>
    <property type="evidence" value="ECO:0007669"/>
    <property type="project" value="InterPro"/>
</dbReference>
<protein>
    <recommendedName>
        <fullName evidence="4">Adenylate cyclase</fullName>
        <ecNumber evidence="3">4.6.1.1</ecNumber>
    </recommendedName>
    <alternativeName>
        <fullName evidence="11">ATP pyrophosphate-lyase</fullName>
    </alternativeName>
    <alternativeName>
        <fullName evidence="12">Adenylyl cyclase</fullName>
    </alternativeName>
</protein>
<organism evidence="17 18">
    <name type="scientific">Diutina rugosa</name>
    <name type="common">Yeast</name>
    <name type="synonym">Candida rugosa</name>
    <dbReference type="NCBI Taxonomy" id="5481"/>
    <lineage>
        <taxon>Eukaryota</taxon>
        <taxon>Fungi</taxon>
        <taxon>Dikarya</taxon>
        <taxon>Ascomycota</taxon>
        <taxon>Saccharomycotina</taxon>
        <taxon>Pichiomycetes</taxon>
        <taxon>Debaryomycetaceae</taxon>
        <taxon>Diutina</taxon>
    </lineage>
</organism>
<dbReference type="Gene3D" id="3.30.70.1230">
    <property type="entry name" value="Nucleotide cyclase"/>
    <property type="match status" value="1"/>
</dbReference>
<dbReference type="Pfam" id="PF21187">
    <property type="entry name" value="CYAA_C"/>
    <property type="match status" value="1"/>
</dbReference>
<dbReference type="SMART" id="SM00332">
    <property type="entry name" value="PP2Cc"/>
    <property type="match status" value="1"/>
</dbReference>
<reference evidence="17 18" key="1">
    <citation type="submission" date="2019-07" db="EMBL/GenBank/DDBJ databases">
        <title>Genome assembly of two rare yeast pathogens: Diutina rugosa and Trichomonascus ciferrii.</title>
        <authorList>
            <person name="Mixao V."/>
            <person name="Saus E."/>
            <person name="Hansen A."/>
            <person name="Lass-Flor C."/>
            <person name="Gabaldon T."/>
        </authorList>
    </citation>
    <scope>NUCLEOTIDE SEQUENCE [LARGE SCALE GENOMIC DNA]</scope>
    <source>
        <strain evidence="17 18">CBS 613</strain>
    </source>
</reference>
<evidence type="ECO:0000256" key="7">
    <source>
        <dbReference type="ARBA" id="ARBA00022737"/>
    </source>
</evidence>
<feature type="compositionally biased region" description="Low complexity" evidence="13">
    <location>
        <begin position="194"/>
        <end position="221"/>
    </location>
</feature>
<evidence type="ECO:0000256" key="11">
    <source>
        <dbReference type="ARBA" id="ARBA00032597"/>
    </source>
</evidence>
<feature type="compositionally biased region" description="Gly residues" evidence="13">
    <location>
        <begin position="145"/>
        <end position="155"/>
    </location>
</feature>
<dbReference type="GO" id="GO:0006171">
    <property type="term" value="P:cAMP biosynthetic process"/>
    <property type="evidence" value="ECO:0007669"/>
    <property type="project" value="UniProtKB-KW"/>
</dbReference>
<dbReference type="Pfam" id="PF13855">
    <property type="entry name" value="LRR_8"/>
    <property type="match status" value="3"/>
</dbReference>
<keyword evidence="5" id="KW-0433">Leucine-rich repeat</keyword>
<dbReference type="PANTHER" id="PTHR48051">
    <property type="match status" value="1"/>
</dbReference>
<comment type="caution">
    <text evidence="17">The sequence shown here is derived from an EMBL/GenBank/DDBJ whole genome shotgun (WGS) entry which is preliminary data.</text>
</comment>
<dbReference type="InterPro" id="IPR001054">
    <property type="entry name" value="A/G_cyclase"/>
</dbReference>
<proteinExistence type="inferred from homology"/>
<dbReference type="InterPro" id="IPR003591">
    <property type="entry name" value="Leu-rich_rpt_typical-subtyp"/>
</dbReference>
<evidence type="ECO:0000256" key="10">
    <source>
        <dbReference type="ARBA" id="ARBA00023239"/>
    </source>
</evidence>
<dbReference type="Pfam" id="PF23010">
    <property type="entry name" value="RA_3"/>
    <property type="match status" value="1"/>
</dbReference>
<dbReference type="CDD" id="cd17214">
    <property type="entry name" value="RA_CYR1_like"/>
    <property type="match status" value="1"/>
</dbReference>
<keyword evidence="18" id="KW-1185">Reference proteome</keyword>